<comment type="caution">
    <text evidence="9">The sequence shown here is derived from an EMBL/GenBank/DDBJ whole genome shotgun (WGS) entry which is preliminary data.</text>
</comment>
<dbReference type="PANTHER" id="PTHR30481">
    <property type="entry name" value="DNA ADENINE METHYLASE"/>
    <property type="match status" value="1"/>
</dbReference>
<evidence type="ECO:0000313" key="9">
    <source>
        <dbReference type="EMBL" id="RDU72417.1"/>
    </source>
</evidence>
<dbReference type="RefSeq" id="WP_104762805.1">
    <property type="nucleotide sequence ID" value="NZ_FZPM01000009.1"/>
</dbReference>
<dbReference type="InterPro" id="IPR012327">
    <property type="entry name" value="MeTrfase_D12"/>
</dbReference>
<dbReference type="GO" id="GO:0009007">
    <property type="term" value="F:site-specific DNA-methyltransferase (adenine-specific) activity"/>
    <property type="evidence" value="ECO:0007669"/>
    <property type="project" value="UniProtKB-UniRule"/>
</dbReference>
<accession>A0A3D8J4I6</accession>
<dbReference type="Proteomes" id="UP000256424">
    <property type="component" value="Unassembled WGS sequence"/>
</dbReference>
<dbReference type="InterPro" id="IPR002052">
    <property type="entry name" value="DNA_methylase_N6_adenine_CS"/>
</dbReference>
<comment type="similarity">
    <text evidence="1 8">Belongs to the N(4)/N(6)-methyltransferase family.</text>
</comment>
<keyword evidence="3 8" id="KW-0489">Methyltransferase</keyword>
<dbReference type="PROSITE" id="PS00092">
    <property type="entry name" value="N6_MTASE"/>
    <property type="match status" value="1"/>
</dbReference>
<feature type="binding site" evidence="7">
    <location>
        <position position="201"/>
    </location>
    <ligand>
        <name>S-adenosyl-L-methionine</name>
        <dbReference type="ChEBI" id="CHEBI:59789"/>
    </ligand>
</feature>
<keyword evidence="5 8" id="KW-0949">S-adenosyl-L-methionine</keyword>
<dbReference type="InterPro" id="IPR023095">
    <property type="entry name" value="Ade_MeTrfase_dom_2"/>
</dbReference>
<dbReference type="InterPro" id="IPR012263">
    <property type="entry name" value="M_m6A_EcoRV"/>
</dbReference>
<keyword evidence="4 8" id="KW-0808">Transferase</keyword>
<dbReference type="PANTHER" id="PTHR30481:SF3">
    <property type="entry name" value="DNA ADENINE METHYLASE"/>
    <property type="match status" value="1"/>
</dbReference>
<evidence type="ECO:0000256" key="5">
    <source>
        <dbReference type="ARBA" id="ARBA00022691"/>
    </source>
</evidence>
<dbReference type="GO" id="GO:0043565">
    <property type="term" value="F:sequence-specific DNA binding"/>
    <property type="evidence" value="ECO:0007669"/>
    <property type="project" value="TreeGrafter"/>
</dbReference>
<dbReference type="GO" id="GO:1904047">
    <property type="term" value="F:S-adenosyl-L-methionine binding"/>
    <property type="evidence" value="ECO:0007669"/>
    <property type="project" value="TreeGrafter"/>
</dbReference>
<name>A0A3D8J4I6_9HELI</name>
<protein>
    <recommendedName>
        <fullName evidence="2 8">Site-specific DNA-methyltransferase (adenine-specific)</fullName>
        <ecNumber evidence="2 8">2.1.1.72</ecNumber>
    </recommendedName>
</protein>
<dbReference type="OrthoDB" id="9805629at2"/>
<keyword evidence="10" id="KW-1185">Reference proteome</keyword>
<feature type="binding site" evidence="7">
    <location>
        <position position="24"/>
    </location>
    <ligand>
        <name>S-adenosyl-L-methionine</name>
        <dbReference type="ChEBI" id="CHEBI:59789"/>
    </ligand>
</feature>
<dbReference type="GO" id="GO:0009307">
    <property type="term" value="P:DNA restriction-modification system"/>
    <property type="evidence" value="ECO:0007669"/>
    <property type="project" value="InterPro"/>
</dbReference>
<comment type="catalytic activity">
    <reaction evidence="6 8">
        <text>a 2'-deoxyadenosine in DNA + S-adenosyl-L-methionine = an N(6)-methyl-2'-deoxyadenosine in DNA + S-adenosyl-L-homocysteine + H(+)</text>
        <dbReference type="Rhea" id="RHEA:15197"/>
        <dbReference type="Rhea" id="RHEA-COMP:12418"/>
        <dbReference type="Rhea" id="RHEA-COMP:12419"/>
        <dbReference type="ChEBI" id="CHEBI:15378"/>
        <dbReference type="ChEBI" id="CHEBI:57856"/>
        <dbReference type="ChEBI" id="CHEBI:59789"/>
        <dbReference type="ChEBI" id="CHEBI:90615"/>
        <dbReference type="ChEBI" id="CHEBI:90616"/>
        <dbReference type="EC" id="2.1.1.72"/>
    </reaction>
</comment>
<dbReference type="GO" id="GO:0032259">
    <property type="term" value="P:methylation"/>
    <property type="evidence" value="ECO:0007669"/>
    <property type="project" value="UniProtKB-KW"/>
</dbReference>
<dbReference type="EC" id="2.1.1.72" evidence="2 8"/>
<evidence type="ECO:0000256" key="4">
    <source>
        <dbReference type="ARBA" id="ARBA00022679"/>
    </source>
</evidence>
<proteinExistence type="inferred from homology"/>
<reference evidence="9 10" key="1">
    <citation type="submission" date="2018-04" db="EMBL/GenBank/DDBJ databases">
        <title>Novel Campyloabacter and Helicobacter Species and Strains.</title>
        <authorList>
            <person name="Mannion A.J."/>
            <person name="Shen Z."/>
            <person name="Fox J.G."/>
        </authorList>
    </citation>
    <scope>NUCLEOTIDE SEQUENCE [LARGE SCALE GENOMIC DNA]</scope>
    <source>
        <strain evidence="9 10">MIT 97-5075</strain>
    </source>
</reference>
<dbReference type="InterPro" id="IPR029063">
    <property type="entry name" value="SAM-dependent_MTases_sf"/>
</dbReference>
<dbReference type="SUPFAM" id="SSF53335">
    <property type="entry name" value="S-adenosyl-L-methionine-dependent methyltransferases"/>
    <property type="match status" value="1"/>
</dbReference>
<dbReference type="GO" id="GO:0006298">
    <property type="term" value="P:mismatch repair"/>
    <property type="evidence" value="ECO:0007669"/>
    <property type="project" value="TreeGrafter"/>
</dbReference>
<evidence type="ECO:0000256" key="2">
    <source>
        <dbReference type="ARBA" id="ARBA00011900"/>
    </source>
</evidence>
<dbReference type="Pfam" id="PF02086">
    <property type="entry name" value="MethyltransfD12"/>
    <property type="match status" value="1"/>
</dbReference>
<evidence type="ECO:0000256" key="7">
    <source>
        <dbReference type="PIRSR" id="PIRSR000398-1"/>
    </source>
</evidence>
<evidence type="ECO:0000256" key="1">
    <source>
        <dbReference type="ARBA" id="ARBA00006594"/>
    </source>
</evidence>
<dbReference type="NCBIfam" id="TIGR00571">
    <property type="entry name" value="dam"/>
    <property type="match status" value="1"/>
</dbReference>
<dbReference type="AlphaFoldDB" id="A0A3D8J4I6"/>
<feature type="binding site" evidence="7">
    <location>
        <position position="71"/>
    </location>
    <ligand>
        <name>S-adenosyl-L-methionine</name>
        <dbReference type="ChEBI" id="CHEBI:59789"/>
    </ligand>
</feature>
<organism evidence="9 10">
    <name type="scientific">Helicobacter aurati</name>
    <dbReference type="NCBI Taxonomy" id="137778"/>
    <lineage>
        <taxon>Bacteria</taxon>
        <taxon>Pseudomonadati</taxon>
        <taxon>Campylobacterota</taxon>
        <taxon>Epsilonproteobacteria</taxon>
        <taxon>Campylobacterales</taxon>
        <taxon>Helicobacteraceae</taxon>
        <taxon>Helicobacter</taxon>
    </lineage>
</organism>
<dbReference type="PIRSF" id="PIRSF000398">
    <property type="entry name" value="M_m6A_EcoRV"/>
    <property type="match status" value="1"/>
</dbReference>
<evidence type="ECO:0000256" key="3">
    <source>
        <dbReference type="ARBA" id="ARBA00022603"/>
    </source>
</evidence>
<dbReference type="PRINTS" id="PR00505">
    <property type="entry name" value="D12N6MTFRASE"/>
</dbReference>
<dbReference type="Gene3D" id="3.40.50.150">
    <property type="entry name" value="Vaccinia Virus protein VP39"/>
    <property type="match status" value="1"/>
</dbReference>
<sequence length="290" mass="33862">MTIQSPLNPQTTESKPFVKWAGGKRGLLDSLLPFVPKEFGDYFEPFLGGGALFFALKDRGLLEAKNVYLNDKNIELMNAYLAIQNCAHELLRELEILQQNHNRETFYFIRNLDRQVDFLHLKDYFRAARFIYLNKTCFNGLCRYNSNGEFNTPMGSYKNPKIYDRDLVLSANNALEDVQIMNLDFEQAVINAKRGDFVYFDPPYYPLNKTSSFVSYTDNFLEEEHIRLYHVFRTLNAKGVKVLQSNSNAEFIRKLYKDFECIELRAKRVINCKGDKRGEITELLIRGDYE</sequence>
<feature type="binding site" evidence="7">
    <location>
        <position position="20"/>
    </location>
    <ligand>
        <name>S-adenosyl-L-methionine</name>
        <dbReference type="ChEBI" id="CHEBI:59789"/>
    </ligand>
</feature>
<dbReference type="EMBL" id="NXLW01000007">
    <property type="protein sequence ID" value="RDU72417.1"/>
    <property type="molecule type" value="Genomic_DNA"/>
</dbReference>
<dbReference type="Gene3D" id="1.10.1020.10">
    <property type="entry name" value="Adenine-specific Methyltransferase, Domain 2"/>
    <property type="match status" value="1"/>
</dbReference>
<gene>
    <name evidence="9" type="ORF">CQA66_04980</name>
</gene>
<evidence type="ECO:0000313" key="10">
    <source>
        <dbReference type="Proteomes" id="UP000256424"/>
    </source>
</evidence>
<evidence type="ECO:0000256" key="6">
    <source>
        <dbReference type="ARBA" id="ARBA00047942"/>
    </source>
</evidence>
<evidence type="ECO:0000256" key="8">
    <source>
        <dbReference type="RuleBase" id="RU361257"/>
    </source>
</evidence>